<keyword evidence="1" id="KW-0175">Coiled coil</keyword>
<gene>
    <name evidence="4" type="primary">LOC101847645</name>
</gene>
<organism evidence="3 4">
    <name type="scientific">Aplysia californica</name>
    <name type="common">California sea hare</name>
    <dbReference type="NCBI Taxonomy" id="6500"/>
    <lineage>
        <taxon>Eukaryota</taxon>
        <taxon>Metazoa</taxon>
        <taxon>Spiralia</taxon>
        <taxon>Lophotrochozoa</taxon>
        <taxon>Mollusca</taxon>
        <taxon>Gastropoda</taxon>
        <taxon>Heterobranchia</taxon>
        <taxon>Euthyneura</taxon>
        <taxon>Tectipleura</taxon>
        <taxon>Aplysiida</taxon>
        <taxon>Aplysioidea</taxon>
        <taxon>Aplysiidae</taxon>
        <taxon>Aplysia</taxon>
    </lineage>
</organism>
<evidence type="ECO:0000313" key="4">
    <source>
        <dbReference type="RefSeq" id="XP_012936106.1"/>
    </source>
</evidence>
<dbReference type="GeneID" id="101847645"/>
<keyword evidence="3" id="KW-1185">Reference proteome</keyword>
<evidence type="ECO:0000256" key="1">
    <source>
        <dbReference type="SAM" id="Coils"/>
    </source>
</evidence>
<protein>
    <submittedName>
        <fullName evidence="4">Uncharacterized protein LOC101847645</fullName>
    </submittedName>
</protein>
<feature type="coiled-coil region" evidence="1">
    <location>
        <begin position="251"/>
        <end position="281"/>
    </location>
</feature>
<dbReference type="Proteomes" id="UP000694888">
    <property type="component" value="Unplaced"/>
</dbReference>
<feature type="compositionally biased region" description="Basic and acidic residues" evidence="2">
    <location>
        <begin position="98"/>
        <end position="112"/>
    </location>
</feature>
<evidence type="ECO:0000313" key="3">
    <source>
        <dbReference type="Proteomes" id="UP000694888"/>
    </source>
</evidence>
<proteinExistence type="predicted"/>
<accession>A0ABM0ZWS3</accession>
<reference evidence="4" key="1">
    <citation type="submission" date="2025-08" db="UniProtKB">
        <authorList>
            <consortium name="RefSeq"/>
        </authorList>
    </citation>
    <scope>IDENTIFICATION</scope>
</reference>
<sequence>MSPYELQEYSQKLEHISEEKRMAKQQRRMQDLRQQIDGYKSEPNADRGYRPDFSMDRRPGSNRHPRRSLDLDTSKGGAGAPVKDDRGKNMTRRPITLSRDDYGESKIREDIPGKGNFDISFSDEDGRPYYPWGGQGGGAPIRDRQGNVVTQIYGKLEGRDSESAEIRRARRRQEVLYNELKEGERQHKQSKDEFNRYLKAPQADVADVLLAGRVGKPKRDAITGEIGQQHLGNSDVSKLKMNYQEKPVSEKRQLHEDLVRAADERKQARELEKLKEKQESNAHFNNMDRQWGAFGGGAPKHSQIRKKANLTNALFYPDASPITGPKLMMFNPPTGLGSFEQSPIPSYQKLYVDGDSRQYPPTDSTPRFVKSTLNSSHKNMFDANPESRLARGNSVEPPYATGGIY</sequence>
<dbReference type="RefSeq" id="XP_012936106.1">
    <property type="nucleotide sequence ID" value="XM_013080652.1"/>
</dbReference>
<feature type="region of interest" description="Disordered" evidence="2">
    <location>
        <begin position="377"/>
        <end position="405"/>
    </location>
</feature>
<name>A0ABM0ZWS3_APLCA</name>
<feature type="compositionally biased region" description="Basic and acidic residues" evidence="2">
    <location>
        <begin position="39"/>
        <end position="59"/>
    </location>
</feature>
<feature type="region of interest" description="Disordered" evidence="2">
    <location>
        <begin position="20"/>
        <end position="122"/>
    </location>
</feature>
<evidence type="ECO:0000256" key="2">
    <source>
        <dbReference type="SAM" id="MobiDB-lite"/>
    </source>
</evidence>